<name>A0ABZ2TNU8_9FLAO</name>
<gene>
    <name evidence="2" type="ORF">WG950_09555</name>
</gene>
<reference evidence="2 3" key="1">
    <citation type="submission" date="2024-03" db="EMBL/GenBank/DDBJ databases">
        <authorList>
            <person name="Cao K."/>
        </authorList>
    </citation>
    <scope>NUCLEOTIDE SEQUENCE [LARGE SCALE GENOMIC DNA]</scope>
    <source>
        <strain evidence="2 3">MCCC 1K00696</strain>
    </source>
</reference>
<dbReference type="SUPFAM" id="SSF47413">
    <property type="entry name" value="lambda repressor-like DNA-binding domains"/>
    <property type="match status" value="1"/>
</dbReference>
<evidence type="ECO:0000313" key="3">
    <source>
        <dbReference type="Proteomes" id="UP001491088"/>
    </source>
</evidence>
<dbReference type="Proteomes" id="UP001491088">
    <property type="component" value="Chromosome"/>
</dbReference>
<feature type="domain" description="HTH cro/C1-type" evidence="1">
    <location>
        <begin position="18"/>
        <end position="72"/>
    </location>
</feature>
<dbReference type="InterPro" id="IPR001387">
    <property type="entry name" value="Cro/C1-type_HTH"/>
</dbReference>
<proteinExistence type="predicted"/>
<keyword evidence="3" id="KW-1185">Reference proteome</keyword>
<dbReference type="Pfam" id="PF01381">
    <property type="entry name" value="HTH_3"/>
    <property type="match status" value="1"/>
</dbReference>
<evidence type="ECO:0000259" key="1">
    <source>
        <dbReference type="PROSITE" id="PS50943"/>
    </source>
</evidence>
<dbReference type="Gene3D" id="1.10.260.40">
    <property type="entry name" value="lambda repressor-like DNA-binding domains"/>
    <property type="match status" value="1"/>
</dbReference>
<evidence type="ECO:0000313" key="2">
    <source>
        <dbReference type="EMBL" id="WYW54773.1"/>
    </source>
</evidence>
<dbReference type="RefSeq" id="WP_077810595.1">
    <property type="nucleotide sequence ID" value="NZ_CP150496.1"/>
</dbReference>
<dbReference type="CDD" id="cd00093">
    <property type="entry name" value="HTH_XRE"/>
    <property type="match status" value="1"/>
</dbReference>
<dbReference type="EMBL" id="CP150496">
    <property type="protein sequence ID" value="WYW54773.1"/>
    <property type="molecule type" value="Genomic_DNA"/>
</dbReference>
<accession>A0ABZ2TNU8</accession>
<protein>
    <submittedName>
        <fullName evidence="2">Helix-turn-helix transcriptional regulator</fullName>
    </submittedName>
</protein>
<sequence>MIEKDIINATHSKILQKIVTLRSNAGVSQVELADAIGISESGYFKVEKGKTKLDLERLLIILLKLKISPKDFFKDIELNF</sequence>
<organism evidence="2 3">
    <name type="scientific">Polaribacter marinaquae</name>
    <dbReference type="NCBI Taxonomy" id="1642819"/>
    <lineage>
        <taxon>Bacteria</taxon>
        <taxon>Pseudomonadati</taxon>
        <taxon>Bacteroidota</taxon>
        <taxon>Flavobacteriia</taxon>
        <taxon>Flavobacteriales</taxon>
        <taxon>Flavobacteriaceae</taxon>
    </lineage>
</organism>
<dbReference type="InterPro" id="IPR010982">
    <property type="entry name" value="Lambda_DNA-bd_dom_sf"/>
</dbReference>
<dbReference type="SMART" id="SM00530">
    <property type="entry name" value="HTH_XRE"/>
    <property type="match status" value="1"/>
</dbReference>
<dbReference type="PROSITE" id="PS50943">
    <property type="entry name" value="HTH_CROC1"/>
    <property type="match status" value="1"/>
</dbReference>